<dbReference type="OrthoDB" id="8956055at2759"/>
<keyword evidence="4" id="KW-1185">Reference proteome</keyword>
<organism evidence="3 4">
    <name type="scientific">Clarias magur</name>
    <name type="common">Asian catfish</name>
    <name type="synonym">Macropteronotus magur</name>
    <dbReference type="NCBI Taxonomy" id="1594786"/>
    <lineage>
        <taxon>Eukaryota</taxon>
        <taxon>Metazoa</taxon>
        <taxon>Chordata</taxon>
        <taxon>Craniata</taxon>
        <taxon>Vertebrata</taxon>
        <taxon>Euteleostomi</taxon>
        <taxon>Actinopterygii</taxon>
        <taxon>Neopterygii</taxon>
        <taxon>Teleostei</taxon>
        <taxon>Ostariophysi</taxon>
        <taxon>Siluriformes</taxon>
        <taxon>Clariidae</taxon>
        <taxon>Clarias</taxon>
    </lineage>
</organism>
<reference evidence="3" key="1">
    <citation type="submission" date="2020-07" db="EMBL/GenBank/DDBJ databases">
        <title>Clarias magur genome sequencing, assembly and annotation.</title>
        <authorList>
            <person name="Kushwaha B."/>
            <person name="Kumar R."/>
            <person name="Das P."/>
            <person name="Joshi C.G."/>
            <person name="Kumar D."/>
            <person name="Nagpure N.S."/>
            <person name="Pandey M."/>
            <person name="Agarwal S."/>
            <person name="Srivastava S."/>
            <person name="Singh M."/>
            <person name="Sahoo L."/>
            <person name="Jayasankar P."/>
            <person name="Meher P.K."/>
            <person name="Koringa P.G."/>
            <person name="Iquebal M.A."/>
            <person name="Das S.P."/>
            <person name="Bit A."/>
            <person name="Patnaik S."/>
            <person name="Patel N."/>
            <person name="Shah T.M."/>
            <person name="Hinsu A."/>
            <person name="Jena J.K."/>
        </authorList>
    </citation>
    <scope>NUCLEOTIDE SEQUENCE</scope>
    <source>
        <strain evidence="3">CIFAMagur01</strain>
        <tissue evidence="3">Testis</tissue>
    </source>
</reference>
<evidence type="ECO:0000256" key="1">
    <source>
        <dbReference type="ARBA" id="ARBA00022614"/>
    </source>
</evidence>
<keyword evidence="1" id="KW-0433">Leucine-rich repeat</keyword>
<dbReference type="InterPro" id="IPR051261">
    <property type="entry name" value="NLR"/>
</dbReference>
<dbReference type="InterPro" id="IPR032675">
    <property type="entry name" value="LRR_dom_sf"/>
</dbReference>
<dbReference type="AlphaFoldDB" id="A0A8J4UAI7"/>
<dbReference type="PANTHER" id="PTHR24106">
    <property type="entry name" value="NACHT, LRR AND CARD DOMAINS-CONTAINING"/>
    <property type="match status" value="1"/>
</dbReference>
<evidence type="ECO:0000313" key="3">
    <source>
        <dbReference type="EMBL" id="KAF5894177.1"/>
    </source>
</evidence>
<dbReference type="Proteomes" id="UP000727407">
    <property type="component" value="Unassembled WGS sequence"/>
</dbReference>
<gene>
    <name evidence="3" type="ORF">DAT39_016116</name>
</gene>
<proteinExistence type="predicted"/>
<dbReference type="Gene3D" id="3.80.10.10">
    <property type="entry name" value="Ribonuclease Inhibitor"/>
    <property type="match status" value="1"/>
</dbReference>
<protein>
    <submittedName>
        <fullName evidence="3">Ribonuclease inhibitor-like</fullName>
    </submittedName>
</protein>
<accession>A0A8J4UAI7</accession>
<dbReference type="SMART" id="SM00368">
    <property type="entry name" value="LRR_RI"/>
    <property type="match status" value="2"/>
</dbReference>
<feature type="non-terminal residue" evidence="3">
    <location>
        <position position="59"/>
    </location>
</feature>
<dbReference type="EMBL" id="QNUK01000387">
    <property type="protein sequence ID" value="KAF5894177.1"/>
    <property type="molecule type" value="Genomic_DNA"/>
</dbReference>
<dbReference type="InterPro" id="IPR001611">
    <property type="entry name" value="Leu-rich_rpt"/>
</dbReference>
<feature type="non-terminal residue" evidence="3">
    <location>
        <position position="1"/>
    </location>
</feature>
<evidence type="ECO:0000313" key="4">
    <source>
        <dbReference type="Proteomes" id="UP000727407"/>
    </source>
</evidence>
<keyword evidence="2" id="KW-0677">Repeat</keyword>
<dbReference type="SUPFAM" id="SSF52047">
    <property type="entry name" value="RNI-like"/>
    <property type="match status" value="1"/>
</dbReference>
<name>A0A8J4UAI7_CLAMG</name>
<sequence>LEYCSVTEEGCAALVTALKSNSSSHLRKLNIEHNNLDESGVELFSDLLKDPNCKLKELR</sequence>
<evidence type="ECO:0000256" key="2">
    <source>
        <dbReference type="ARBA" id="ARBA00022737"/>
    </source>
</evidence>
<comment type="caution">
    <text evidence="3">The sequence shown here is derived from an EMBL/GenBank/DDBJ whole genome shotgun (WGS) entry which is preliminary data.</text>
</comment>
<dbReference type="Pfam" id="PF13516">
    <property type="entry name" value="LRR_6"/>
    <property type="match status" value="1"/>
</dbReference>